<reference evidence="1 2" key="2">
    <citation type="journal article" date="2022" name="Mar. Drugs">
        <title>Bioassay-Guided Fractionation Leads to the Detection of Cholic Acid Generated by the Rare Thalassomonas sp.</title>
        <authorList>
            <person name="Pheiffer F."/>
            <person name="Schneider Y.K."/>
            <person name="Hansen E.H."/>
            <person name="Andersen J.H."/>
            <person name="Isaksson J."/>
            <person name="Busche T."/>
            <person name="R C."/>
            <person name="Kalinowski J."/>
            <person name="Zyl L.V."/>
            <person name="Trindade M."/>
        </authorList>
    </citation>
    <scope>NUCLEOTIDE SEQUENCE [LARGE SCALE GENOMIC DNA]</scope>
    <source>
        <strain evidence="1 2">XOM25</strain>
    </source>
</reference>
<evidence type="ECO:0000313" key="2">
    <source>
        <dbReference type="Proteomes" id="UP000032352"/>
    </source>
</evidence>
<keyword evidence="2" id="KW-1185">Reference proteome</keyword>
<dbReference type="SUPFAM" id="SSF47598">
    <property type="entry name" value="Ribbon-helix-helix"/>
    <property type="match status" value="1"/>
</dbReference>
<dbReference type="Proteomes" id="UP000032352">
    <property type="component" value="Chromosome"/>
</dbReference>
<reference evidence="1 2" key="1">
    <citation type="journal article" date="2015" name="Genome Announc.">
        <title>Draft Genome Sequences of Marine Isolates of Thalassomonas viridans and Thalassomonas actiniarum.</title>
        <authorList>
            <person name="Olonade I."/>
            <person name="van Zyl L.J."/>
            <person name="Trindade M."/>
        </authorList>
    </citation>
    <scope>NUCLEOTIDE SEQUENCE [LARGE SCALE GENOMIC DNA]</scope>
    <source>
        <strain evidence="1 2">XOM25</strain>
    </source>
</reference>
<gene>
    <name evidence="1" type="ORF">SG34_007190</name>
</gene>
<evidence type="ECO:0000313" key="1">
    <source>
        <dbReference type="EMBL" id="WDE06681.1"/>
    </source>
</evidence>
<protein>
    <submittedName>
        <fullName evidence="1">Uncharacterized protein</fullName>
    </submittedName>
</protein>
<dbReference type="KEGG" id="tvd:SG34_007190"/>
<name>A0AAE9Z4M6_9GAMM</name>
<dbReference type="AlphaFoldDB" id="A0AAE9Z4M6"/>
<dbReference type="GO" id="GO:0006355">
    <property type="term" value="P:regulation of DNA-templated transcription"/>
    <property type="evidence" value="ECO:0007669"/>
    <property type="project" value="InterPro"/>
</dbReference>
<accession>A0AAE9Z4M6</accession>
<dbReference type="InterPro" id="IPR010985">
    <property type="entry name" value="Ribbon_hlx_hlx"/>
</dbReference>
<proteinExistence type="predicted"/>
<organism evidence="1 2">
    <name type="scientific">Thalassomonas viridans</name>
    <dbReference type="NCBI Taxonomy" id="137584"/>
    <lineage>
        <taxon>Bacteria</taxon>
        <taxon>Pseudomonadati</taxon>
        <taxon>Pseudomonadota</taxon>
        <taxon>Gammaproteobacteria</taxon>
        <taxon>Alteromonadales</taxon>
        <taxon>Colwelliaceae</taxon>
        <taxon>Thalassomonas</taxon>
    </lineage>
</organism>
<dbReference type="RefSeq" id="WP_161797984.1">
    <property type="nucleotide sequence ID" value="NZ_CP059733.1"/>
</dbReference>
<dbReference type="EMBL" id="CP059733">
    <property type="protein sequence ID" value="WDE06681.1"/>
    <property type="molecule type" value="Genomic_DNA"/>
</dbReference>
<sequence length="57" mass="6498">MKKLSVLTVRVEPDVQEAISLLAEEDERSVAWVTRKLLREALEARQLLTPPEKKPAD</sequence>